<keyword evidence="6" id="KW-1185">Reference proteome</keyword>
<dbReference type="InterPro" id="IPR022702">
    <property type="entry name" value="Cytosine_MeTrfase1_RFD"/>
</dbReference>
<dbReference type="RefSeq" id="XP_004344206.1">
    <property type="nucleotide sequence ID" value="XM_004344156.1"/>
</dbReference>
<comment type="subcellular location">
    <subcellularLocation>
        <location evidence="1">Nucleus</location>
    </subcellularLocation>
</comment>
<name>L8H7U3_ACACF</name>
<dbReference type="AlphaFoldDB" id="L8H7U3"/>
<sequence>MRQPSTSTGHVPSARTPPVGNVSAVLTYQDESKLPAYYNEDIIPDPETGLNLPVRILDYFYFCDAVQFVPVPLEHLGAATSTAIVFEVDEWSIEYGSPPLLWLKSKRACQPAACHITSSARYKLLQPKPSYKHYFSTIQRKFEVCTGIYNLMEADKKVSYADVVAHMHARYGITEDYVVKEAASVLKGLLEAYPEYRTTPFFLKLRDVLTAKSSSVTPKSPRKEKDVARARASDSPVLTFTFSSAA</sequence>
<evidence type="ECO:0000256" key="3">
    <source>
        <dbReference type="SAM" id="MobiDB-lite"/>
    </source>
</evidence>
<dbReference type="GeneID" id="14921673"/>
<reference evidence="5 6" key="1">
    <citation type="journal article" date="2013" name="Genome Biol.">
        <title>Genome of Acanthamoeba castellanii highlights extensive lateral gene transfer and early evolution of tyrosine kinase signaling.</title>
        <authorList>
            <person name="Clarke M."/>
            <person name="Lohan A.J."/>
            <person name="Liu B."/>
            <person name="Lagkouvardos I."/>
            <person name="Roy S."/>
            <person name="Zafar N."/>
            <person name="Bertelli C."/>
            <person name="Schilde C."/>
            <person name="Kianianmomeni A."/>
            <person name="Burglin T.R."/>
            <person name="Frech C."/>
            <person name="Turcotte B."/>
            <person name="Kopec K.O."/>
            <person name="Synnott J.M."/>
            <person name="Choo C."/>
            <person name="Paponov I."/>
            <person name="Finkler A."/>
            <person name="Soon Heng Tan C."/>
            <person name="Hutchins A.P."/>
            <person name="Weinmeier T."/>
            <person name="Rattei T."/>
            <person name="Chu J.S."/>
            <person name="Gimenez G."/>
            <person name="Irimia M."/>
            <person name="Rigden D.J."/>
            <person name="Fitzpatrick D.A."/>
            <person name="Lorenzo-Morales J."/>
            <person name="Bateman A."/>
            <person name="Chiu C.H."/>
            <person name="Tang P."/>
            <person name="Hegemann P."/>
            <person name="Fromm H."/>
            <person name="Raoult D."/>
            <person name="Greub G."/>
            <person name="Miranda-Saavedra D."/>
            <person name="Chen N."/>
            <person name="Nash P."/>
            <person name="Ginger M.L."/>
            <person name="Horn M."/>
            <person name="Schaap P."/>
            <person name="Caler L."/>
            <person name="Loftus B."/>
        </authorList>
    </citation>
    <scope>NUCLEOTIDE SEQUENCE [LARGE SCALE GENOMIC DNA]</scope>
    <source>
        <strain evidence="5 6">Neff</strain>
    </source>
</reference>
<proteinExistence type="predicted"/>
<organism evidence="5 6">
    <name type="scientific">Acanthamoeba castellanii (strain ATCC 30010 / Neff)</name>
    <dbReference type="NCBI Taxonomy" id="1257118"/>
    <lineage>
        <taxon>Eukaryota</taxon>
        <taxon>Amoebozoa</taxon>
        <taxon>Discosea</taxon>
        <taxon>Longamoebia</taxon>
        <taxon>Centramoebida</taxon>
        <taxon>Acanthamoebidae</taxon>
        <taxon>Acanthamoeba</taxon>
    </lineage>
</organism>
<dbReference type="Pfam" id="PF12047">
    <property type="entry name" value="DNMT1-RFD"/>
    <property type="match status" value="1"/>
</dbReference>
<dbReference type="Proteomes" id="UP000011083">
    <property type="component" value="Unassembled WGS sequence"/>
</dbReference>
<feature type="domain" description="RFTS" evidence="4">
    <location>
        <begin position="87"/>
        <end position="166"/>
    </location>
</feature>
<evidence type="ECO:0000256" key="1">
    <source>
        <dbReference type="ARBA" id="ARBA00004123"/>
    </source>
</evidence>
<evidence type="ECO:0000259" key="4">
    <source>
        <dbReference type="Pfam" id="PF12047"/>
    </source>
</evidence>
<dbReference type="KEGG" id="acan:ACA1_055790"/>
<evidence type="ECO:0000256" key="2">
    <source>
        <dbReference type="ARBA" id="ARBA00023242"/>
    </source>
</evidence>
<gene>
    <name evidence="5" type="ORF">ACA1_055790</name>
</gene>
<evidence type="ECO:0000313" key="6">
    <source>
        <dbReference type="Proteomes" id="UP000011083"/>
    </source>
</evidence>
<dbReference type="VEuPathDB" id="AmoebaDB:ACA1_055790"/>
<dbReference type="OrthoDB" id="2798at2759"/>
<feature type="region of interest" description="Disordered" evidence="3">
    <location>
        <begin position="214"/>
        <end position="233"/>
    </location>
</feature>
<dbReference type="GO" id="GO:0005634">
    <property type="term" value="C:nucleus"/>
    <property type="evidence" value="ECO:0007669"/>
    <property type="project" value="UniProtKB-SubCell"/>
</dbReference>
<evidence type="ECO:0000313" key="5">
    <source>
        <dbReference type="EMBL" id="ELR20803.1"/>
    </source>
</evidence>
<keyword evidence="2" id="KW-0539">Nucleus</keyword>
<accession>L8H7U3</accession>
<feature type="compositionally biased region" description="Basic and acidic residues" evidence="3">
    <location>
        <begin position="221"/>
        <end position="232"/>
    </location>
</feature>
<dbReference type="EMBL" id="KB007909">
    <property type="protein sequence ID" value="ELR20803.1"/>
    <property type="molecule type" value="Genomic_DNA"/>
</dbReference>
<protein>
    <recommendedName>
        <fullName evidence="4">RFTS domain-containing protein</fullName>
    </recommendedName>
</protein>